<dbReference type="Proteomes" id="UP001596407">
    <property type="component" value="Unassembled WGS sequence"/>
</dbReference>
<evidence type="ECO:0000313" key="2">
    <source>
        <dbReference type="EMBL" id="MFC7079081.1"/>
    </source>
</evidence>
<sequence length="226" mass="24366">MHPEFDSLTATDGIEILDPIESRRFTLQTSSPVAPSRATTDEFPYPVDIACEIRTGELALSYTVPIDVRSPDGTHRDSISPPTDREFPPGEYLLDLHAPIKLYVRVAGSLAITADADGVTVEFGGETAVRIGARSYHSSPAETITVPEDPRAMMKAVTAFSSTLKTTSPERSWPTLRGHPPRVELGDELVIPERLEPPTPASPSGSHRSTAVSTPSHRSPTISGQT</sequence>
<comment type="caution">
    <text evidence="2">The sequence shown here is derived from an EMBL/GenBank/DDBJ whole genome shotgun (WGS) entry which is preliminary data.</text>
</comment>
<dbReference type="EMBL" id="JBHSZH010000001">
    <property type="protein sequence ID" value="MFC7079081.1"/>
    <property type="molecule type" value="Genomic_DNA"/>
</dbReference>
<evidence type="ECO:0000313" key="3">
    <source>
        <dbReference type="Proteomes" id="UP001596407"/>
    </source>
</evidence>
<gene>
    <name evidence="2" type="ORF">ACFQJ6_01945</name>
</gene>
<feature type="compositionally biased region" description="Polar residues" evidence="1">
    <location>
        <begin position="202"/>
        <end position="226"/>
    </location>
</feature>
<organism evidence="2 3">
    <name type="scientific">Halorussus caseinilyticus</name>
    <dbReference type="NCBI Taxonomy" id="3034025"/>
    <lineage>
        <taxon>Archaea</taxon>
        <taxon>Methanobacteriati</taxon>
        <taxon>Methanobacteriota</taxon>
        <taxon>Stenosarchaea group</taxon>
        <taxon>Halobacteria</taxon>
        <taxon>Halobacteriales</taxon>
        <taxon>Haladaptataceae</taxon>
        <taxon>Halorussus</taxon>
    </lineage>
</organism>
<evidence type="ECO:0008006" key="4">
    <source>
        <dbReference type="Google" id="ProtNLM"/>
    </source>
</evidence>
<feature type="compositionally biased region" description="Basic and acidic residues" evidence="1">
    <location>
        <begin position="181"/>
        <end position="196"/>
    </location>
</feature>
<dbReference type="RefSeq" id="WP_382208601.1">
    <property type="nucleotide sequence ID" value="NZ_JBHSZH010000001.1"/>
</dbReference>
<name>A0ABD5WF87_9EURY</name>
<evidence type="ECO:0000256" key="1">
    <source>
        <dbReference type="SAM" id="MobiDB-lite"/>
    </source>
</evidence>
<protein>
    <recommendedName>
        <fullName evidence="4">DUF432 domain-containing protein</fullName>
    </recommendedName>
</protein>
<dbReference type="AlphaFoldDB" id="A0ABD5WF87"/>
<feature type="region of interest" description="Disordered" evidence="1">
    <location>
        <begin position="163"/>
        <end position="226"/>
    </location>
</feature>
<keyword evidence="3" id="KW-1185">Reference proteome</keyword>
<accession>A0ABD5WF87</accession>
<reference evidence="2 3" key="1">
    <citation type="journal article" date="2019" name="Int. J. Syst. Evol. Microbiol.">
        <title>The Global Catalogue of Microorganisms (GCM) 10K type strain sequencing project: providing services to taxonomists for standard genome sequencing and annotation.</title>
        <authorList>
            <consortium name="The Broad Institute Genomics Platform"/>
            <consortium name="The Broad Institute Genome Sequencing Center for Infectious Disease"/>
            <person name="Wu L."/>
            <person name="Ma J."/>
        </authorList>
    </citation>
    <scope>NUCLEOTIDE SEQUENCE [LARGE SCALE GENOMIC DNA]</scope>
    <source>
        <strain evidence="2 3">DT72</strain>
    </source>
</reference>
<proteinExistence type="predicted"/>